<accession>A0A5C6N2Y1</accession>
<comment type="caution">
    <text evidence="1">The sequence shown here is derived from an EMBL/GenBank/DDBJ whole genome shotgun (WGS) entry which is preliminary data.</text>
</comment>
<dbReference type="Proteomes" id="UP000324091">
    <property type="component" value="Chromosome 4"/>
</dbReference>
<name>A0A5C6N2Y1_9TELE</name>
<dbReference type="AlphaFoldDB" id="A0A5C6N2Y1"/>
<organism evidence="1 2">
    <name type="scientific">Takifugu flavidus</name>
    <name type="common">sansaifugu</name>
    <dbReference type="NCBI Taxonomy" id="433684"/>
    <lineage>
        <taxon>Eukaryota</taxon>
        <taxon>Metazoa</taxon>
        <taxon>Chordata</taxon>
        <taxon>Craniata</taxon>
        <taxon>Vertebrata</taxon>
        <taxon>Euteleostomi</taxon>
        <taxon>Actinopterygii</taxon>
        <taxon>Neopterygii</taxon>
        <taxon>Teleostei</taxon>
        <taxon>Neoteleostei</taxon>
        <taxon>Acanthomorphata</taxon>
        <taxon>Eupercaria</taxon>
        <taxon>Tetraodontiformes</taxon>
        <taxon>Tetradontoidea</taxon>
        <taxon>Tetraodontidae</taxon>
        <taxon>Takifugu</taxon>
    </lineage>
</organism>
<keyword evidence="2" id="KW-1185">Reference proteome</keyword>
<evidence type="ECO:0000313" key="2">
    <source>
        <dbReference type="Proteomes" id="UP000324091"/>
    </source>
</evidence>
<evidence type="ECO:0000313" key="1">
    <source>
        <dbReference type="EMBL" id="TWW61794.1"/>
    </source>
</evidence>
<proteinExistence type="predicted"/>
<protein>
    <submittedName>
        <fullName evidence="1">Uncharacterized protein</fullName>
    </submittedName>
</protein>
<sequence>MPLSGVGFEPTPPSGHQKPLVWKAFILESGALDRSAILTGKNWKDGSPSIRKGRHAAQKEQQWFEQHSHGYRRETTMAV</sequence>
<dbReference type="EMBL" id="RHFK02000017">
    <property type="protein sequence ID" value="TWW61794.1"/>
    <property type="molecule type" value="Genomic_DNA"/>
</dbReference>
<reference evidence="1 2" key="1">
    <citation type="submission" date="2019-04" db="EMBL/GenBank/DDBJ databases">
        <title>Chromosome genome assembly for Takifugu flavidus.</title>
        <authorList>
            <person name="Xiao S."/>
        </authorList>
    </citation>
    <scope>NUCLEOTIDE SEQUENCE [LARGE SCALE GENOMIC DNA]</scope>
    <source>
        <strain evidence="1">HTHZ2018</strain>
        <tissue evidence="1">Muscle</tissue>
    </source>
</reference>
<gene>
    <name evidence="1" type="ORF">D4764_04G0004410</name>
</gene>